<keyword evidence="5 7" id="KW-1133">Transmembrane helix</keyword>
<evidence type="ECO:0000256" key="2">
    <source>
        <dbReference type="ARBA" id="ARBA00006683"/>
    </source>
</evidence>
<protein>
    <recommendedName>
        <fullName evidence="8">Polysaccharide chain length determinant N-terminal domain-containing protein</fullName>
    </recommendedName>
</protein>
<comment type="caution">
    <text evidence="9">The sequence shown here is derived from an EMBL/GenBank/DDBJ whole genome shotgun (WGS) entry which is preliminary data.</text>
</comment>
<dbReference type="Proteomes" id="UP000251213">
    <property type="component" value="Unassembled WGS sequence"/>
</dbReference>
<dbReference type="PANTHER" id="PTHR32309">
    <property type="entry name" value="TYROSINE-PROTEIN KINASE"/>
    <property type="match status" value="1"/>
</dbReference>
<proteinExistence type="inferred from homology"/>
<dbReference type="InterPro" id="IPR050445">
    <property type="entry name" value="Bact_polysacc_biosynth/exp"/>
</dbReference>
<dbReference type="GO" id="GO:0004713">
    <property type="term" value="F:protein tyrosine kinase activity"/>
    <property type="evidence" value="ECO:0007669"/>
    <property type="project" value="TreeGrafter"/>
</dbReference>
<name>A0A364K0I7_9BACL</name>
<reference evidence="9 10" key="1">
    <citation type="submission" date="2018-06" db="EMBL/GenBank/DDBJ databases">
        <title>Thermoflavimicrobium daqus sp. nov., a thermophilic microbe isolated from Moutai-flavour Daqu.</title>
        <authorList>
            <person name="Wang X."/>
            <person name="Zhou H."/>
        </authorList>
    </citation>
    <scope>NUCLEOTIDE SEQUENCE [LARGE SCALE GENOMIC DNA]</scope>
    <source>
        <strain evidence="9 10">FBKL4.011</strain>
    </source>
</reference>
<keyword evidence="4 7" id="KW-0812">Transmembrane</keyword>
<evidence type="ECO:0000256" key="6">
    <source>
        <dbReference type="ARBA" id="ARBA00023136"/>
    </source>
</evidence>
<keyword evidence="10" id="KW-1185">Reference proteome</keyword>
<keyword evidence="3" id="KW-1003">Cell membrane</keyword>
<evidence type="ECO:0000256" key="5">
    <source>
        <dbReference type="ARBA" id="ARBA00022989"/>
    </source>
</evidence>
<dbReference type="InterPro" id="IPR003856">
    <property type="entry name" value="LPS_length_determ_N"/>
</dbReference>
<dbReference type="AlphaFoldDB" id="A0A364K0I7"/>
<evidence type="ECO:0000256" key="1">
    <source>
        <dbReference type="ARBA" id="ARBA00004651"/>
    </source>
</evidence>
<feature type="domain" description="Polysaccharide chain length determinant N-terminal" evidence="8">
    <location>
        <begin position="6"/>
        <end position="90"/>
    </location>
</feature>
<evidence type="ECO:0000256" key="7">
    <source>
        <dbReference type="SAM" id="Phobius"/>
    </source>
</evidence>
<reference evidence="9 10" key="2">
    <citation type="submission" date="2018-06" db="EMBL/GenBank/DDBJ databases">
        <authorList>
            <person name="Zhirakovskaya E."/>
        </authorList>
    </citation>
    <scope>NUCLEOTIDE SEQUENCE [LARGE SCALE GENOMIC DNA]</scope>
    <source>
        <strain evidence="9 10">FBKL4.011</strain>
    </source>
</reference>
<dbReference type="RefSeq" id="WP_113660398.1">
    <property type="nucleotide sequence ID" value="NZ_KZ845684.1"/>
</dbReference>
<evidence type="ECO:0000313" key="9">
    <source>
        <dbReference type="EMBL" id="RAL21023.1"/>
    </source>
</evidence>
<evidence type="ECO:0000256" key="3">
    <source>
        <dbReference type="ARBA" id="ARBA00022475"/>
    </source>
</evidence>
<evidence type="ECO:0000313" key="10">
    <source>
        <dbReference type="Proteomes" id="UP000251213"/>
    </source>
</evidence>
<accession>A0A364K0I7</accession>
<feature type="transmembrane region" description="Helical" evidence="7">
    <location>
        <begin position="21"/>
        <end position="40"/>
    </location>
</feature>
<sequence>MTKEVLDFRDFYHVLTKYFRIILLIIVTTTLLSGMISIFFTQPVYKAETELMVNVGELTPSDIEANLKLLETYRSIIKSATIMEPVAKKLDIANVEELSKQVDVQYSDKGSQVFSIIVEDRNQKQAVLIANMVTAIFHQEIYSLFNVTDVHILTSAKIESSPSKPIFWLYVFVGFLIGCIIAITTVLFLQISKSQIMK</sequence>
<dbReference type="OrthoDB" id="2360475at2"/>
<dbReference type="GO" id="GO:0005886">
    <property type="term" value="C:plasma membrane"/>
    <property type="evidence" value="ECO:0007669"/>
    <property type="project" value="UniProtKB-SubCell"/>
</dbReference>
<evidence type="ECO:0000259" key="8">
    <source>
        <dbReference type="Pfam" id="PF02706"/>
    </source>
</evidence>
<dbReference type="EMBL" id="QJKK01000022">
    <property type="protein sequence ID" value="RAL21023.1"/>
    <property type="molecule type" value="Genomic_DNA"/>
</dbReference>
<comment type="similarity">
    <text evidence="2">Belongs to the CpsC/CapA family.</text>
</comment>
<dbReference type="Pfam" id="PF02706">
    <property type="entry name" value="Wzz"/>
    <property type="match status" value="1"/>
</dbReference>
<gene>
    <name evidence="9" type="ORF">DL897_17475</name>
</gene>
<evidence type="ECO:0000256" key="4">
    <source>
        <dbReference type="ARBA" id="ARBA00022692"/>
    </source>
</evidence>
<comment type="subcellular location">
    <subcellularLocation>
        <location evidence="1">Cell membrane</location>
        <topology evidence="1">Multi-pass membrane protein</topology>
    </subcellularLocation>
</comment>
<organism evidence="9 10">
    <name type="scientific">Thermoflavimicrobium daqui</name>
    <dbReference type="NCBI Taxonomy" id="2137476"/>
    <lineage>
        <taxon>Bacteria</taxon>
        <taxon>Bacillati</taxon>
        <taxon>Bacillota</taxon>
        <taxon>Bacilli</taxon>
        <taxon>Bacillales</taxon>
        <taxon>Thermoactinomycetaceae</taxon>
        <taxon>Thermoflavimicrobium</taxon>
    </lineage>
</organism>
<keyword evidence="6 7" id="KW-0472">Membrane</keyword>
<feature type="transmembrane region" description="Helical" evidence="7">
    <location>
        <begin position="167"/>
        <end position="189"/>
    </location>
</feature>
<dbReference type="PANTHER" id="PTHR32309:SF13">
    <property type="entry name" value="FERRIC ENTEROBACTIN TRANSPORT PROTEIN FEPE"/>
    <property type="match status" value="1"/>
</dbReference>